<accession>A0A2S2PZP7</accession>
<evidence type="ECO:0000313" key="5">
    <source>
        <dbReference type="RefSeq" id="XP_025415014.1"/>
    </source>
</evidence>
<evidence type="ECO:0000313" key="4">
    <source>
        <dbReference type="Proteomes" id="UP000694846"/>
    </source>
</evidence>
<dbReference type="RefSeq" id="XP_025415015.1">
    <property type="nucleotide sequence ID" value="XM_025559230.1"/>
</dbReference>
<dbReference type="InterPro" id="IPR025875">
    <property type="entry name" value="Leu-rich_rpt_4"/>
</dbReference>
<dbReference type="PROSITE" id="PS51450">
    <property type="entry name" value="LRR"/>
    <property type="match status" value="1"/>
</dbReference>
<dbReference type="Gene3D" id="3.80.10.10">
    <property type="entry name" value="Ribonuclease Inhibitor"/>
    <property type="match status" value="1"/>
</dbReference>
<dbReference type="Pfam" id="PF12799">
    <property type="entry name" value="LRR_4"/>
    <property type="match status" value="1"/>
</dbReference>
<name>A0A2S2PZP7_9HEMI</name>
<dbReference type="InterPro" id="IPR032675">
    <property type="entry name" value="LRR_dom_sf"/>
</dbReference>
<reference evidence="3" key="1">
    <citation type="submission" date="2018-04" db="EMBL/GenBank/DDBJ databases">
        <title>Transcriptome assembly of Sipha flava.</title>
        <authorList>
            <person name="Scully E.D."/>
            <person name="Geib S.M."/>
            <person name="Palmer N.A."/>
            <person name="Koch K."/>
            <person name="Bradshaw J."/>
            <person name="Heng-Moss T."/>
            <person name="Sarath G."/>
        </authorList>
    </citation>
    <scope>NUCLEOTIDE SEQUENCE</scope>
</reference>
<sequence>MDQENITDSRIINFQNNRLCYVGQEVTCIPEILGKMYGSKVKSLDLSFNNLTTLNHSELFSDLEEFVLDNNNLNDNIKLPRLPNLQILSMNNNNITDLENLVTQIKYCMPSLRFLSLLGNKACPTQLIDFEKDENDYKRYRYSVLYYLPELRFLDSRPVTNEELDAAMTKGEYTKIIRPKRLNEPLDWRSTCGSQSNGNISNIFSPLSAIPTQEIHHQAAYGRRRFRYTGKQSEGNRFILNRDL</sequence>
<dbReference type="RefSeq" id="XP_025415014.1">
    <property type="nucleotide sequence ID" value="XM_025559229.1"/>
</dbReference>
<evidence type="ECO:0000256" key="2">
    <source>
        <dbReference type="ARBA" id="ARBA00022737"/>
    </source>
</evidence>
<proteinExistence type="predicted"/>
<dbReference type="PANTHER" id="PTHR46282">
    <property type="entry name" value="LEUCINE-RICH MELANOCYTE DIFFERENTIATION-ASSOCIATED PROTEIN"/>
    <property type="match status" value="1"/>
</dbReference>
<keyword evidence="4" id="KW-1185">Reference proteome</keyword>
<keyword evidence="2" id="KW-0677">Repeat</keyword>
<dbReference type="FunFam" id="3.80.10.10:FF:000695">
    <property type="entry name" value="leucine-rich melanocyte differentiation-associated protein"/>
    <property type="match status" value="1"/>
</dbReference>
<dbReference type="Proteomes" id="UP000694846">
    <property type="component" value="Unplaced"/>
</dbReference>
<dbReference type="EMBL" id="GGMS01001793">
    <property type="protein sequence ID" value="MBY70996.1"/>
    <property type="molecule type" value="Transcribed_RNA"/>
</dbReference>
<dbReference type="SUPFAM" id="SSF52058">
    <property type="entry name" value="L domain-like"/>
    <property type="match status" value="1"/>
</dbReference>
<evidence type="ECO:0000313" key="3">
    <source>
        <dbReference type="EMBL" id="MBY70996.1"/>
    </source>
</evidence>
<keyword evidence="1" id="KW-0433">Leucine-rich repeat</keyword>
<protein>
    <submittedName>
        <fullName evidence="5 6">Leucine-rich melanocyte differentiation-associated protein-like isoform X2</fullName>
    </submittedName>
    <submittedName>
        <fullName evidence="3">Leucine-rich repeat-containing protein</fullName>
    </submittedName>
</protein>
<dbReference type="InterPro" id="IPR043313">
    <property type="entry name" value="LRMDA"/>
</dbReference>
<reference evidence="5 6" key="2">
    <citation type="submission" date="2025-04" db="UniProtKB">
        <authorList>
            <consortium name="RefSeq"/>
        </authorList>
    </citation>
    <scope>IDENTIFICATION</scope>
    <source>
        <tissue evidence="5 6">Whole body</tissue>
    </source>
</reference>
<dbReference type="OrthoDB" id="272149at2759"/>
<dbReference type="InterPro" id="IPR001611">
    <property type="entry name" value="Leu-rich_rpt"/>
</dbReference>
<evidence type="ECO:0000313" key="6">
    <source>
        <dbReference type="RefSeq" id="XP_025415015.1"/>
    </source>
</evidence>
<organism evidence="3">
    <name type="scientific">Sipha flava</name>
    <name type="common">yellow sugarcane aphid</name>
    <dbReference type="NCBI Taxonomy" id="143950"/>
    <lineage>
        <taxon>Eukaryota</taxon>
        <taxon>Metazoa</taxon>
        <taxon>Ecdysozoa</taxon>
        <taxon>Arthropoda</taxon>
        <taxon>Hexapoda</taxon>
        <taxon>Insecta</taxon>
        <taxon>Pterygota</taxon>
        <taxon>Neoptera</taxon>
        <taxon>Paraneoptera</taxon>
        <taxon>Hemiptera</taxon>
        <taxon>Sternorrhyncha</taxon>
        <taxon>Aphidomorpha</taxon>
        <taxon>Aphidoidea</taxon>
        <taxon>Aphididae</taxon>
        <taxon>Sipha</taxon>
    </lineage>
</organism>
<dbReference type="AlphaFoldDB" id="A0A2S2PZP7"/>
<evidence type="ECO:0000256" key="1">
    <source>
        <dbReference type="ARBA" id="ARBA00022614"/>
    </source>
</evidence>
<dbReference type="PANTHER" id="PTHR46282:SF2">
    <property type="entry name" value="LEUCINE-RICH MELANOCYTE DIFFERENTIATION-ASSOCIATED PROTEIN"/>
    <property type="match status" value="1"/>
</dbReference>
<gene>
    <name evidence="3" type="primary">CJ011</name>
    <name evidence="5 6" type="synonym">LOC112686795</name>
    <name evidence="3" type="ORF">g.140253</name>
</gene>